<dbReference type="InterPro" id="IPR032710">
    <property type="entry name" value="NTF2-like_dom_sf"/>
</dbReference>
<evidence type="ECO:0000313" key="3">
    <source>
        <dbReference type="Proteomes" id="UP000075714"/>
    </source>
</evidence>
<reference evidence="3" key="1">
    <citation type="journal article" date="2016" name="Nat. Commun.">
        <title>The Gonium pectorale genome demonstrates co-option of cell cycle regulation during the evolution of multicellularity.</title>
        <authorList>
            <person name="Hanschen E.R."/>
            <person name="Marriage T.N."/>
            <person name="Ferris P.J."/>
            <person name="Hamaji T."/>
            <person name="Toyoda A."/>
            <person name="Fujiyama A."/>
            <person name="Neme R."/>
            <person name="Noguchi H."/>
            <person name="Minakuchi Y."/>
            <person name="Suzuki M."/>
            <person name="Kawai-Toyooka H."/>
            <person name="Smith D.R."/>
            <person name="Sparks H."/>
            <person name="Anderson J."/>
            <person name="Bakaric R."/>
            <person name="Luria V."/>
            <person name="Karger A."/>
            <person name="Kirschner M.W."/>
            <person name="Durand P.M."/>
            <person name="Michod R.E."/>
            <person name="Nozaki H."/>
            <person name="Olson B.J."/>
        </authorList>
    </citation>
    <scope>NUCLEOTIDE SEQUENCE [LARGE SCALE GENOMIC DNA]</scope>
    <source>
        <strain evidence="3">NIES-2863</strain>
    </source>
</reference>
<comment type="caution">
    <text evidence="2">The sequence shown here is derived from an EMBL/GenBank/DDBJ whole genome shotgun (WGS) entry which is preliminary data.</text>
</comment>
<dbReference type="EMBL" id="LSYV01000007">
    <property type="protein sequence ID" value="KXZ53671.1"/>
    <property type="molecule type" value="Genomic_DNA"/>
</dbReference>
<keyword evidence="3" id="KW-1185">Reference proteome</keyword>
<dbReference type="PANTHER" id="PTHR33698">
    <property type="entry name" value="NUCLEAR TRANSPORT FACTOR 2 (NTF2)-LIKE PROTEIN"/>
    <property type="match status" value="1"/>
</dbReference>
<sequence length="375" mass="39704">MLQLVADDCRHEDLSHEEEAKSREAVARFYADVVASMPERVRVVVDDITTGDDCKAGVIWHMEVDGTTVPCSRGLSFYRVAPPLRLSSADGAASLRSRGRITYVRQSPEHLVKMSGLVLSGVATATPLIDSLGPMALPDFWSNLARGASSMLATAPPVGDMLISLAAAGASASQAKGAPGVAAGSVFSTMPTRQSSNGSQATPGSIGAVSATDLAGIWEKISGVQKATARLIEGLELVANTSGRGGSFNIHFLTIIPYFKVTESYPLGGGQAKMRRRDQRSGDAQAHAELLPDGVVCKASWAAPFAGSLEESYTLPDPAGQPDVLHVTSTIRVGDKSATTLQVYHRRRNMSARELISASEKRNGKANDVLRRFGI</sequence>
<evidence type="ECO:0000313" key="2">
    <source>
        <dbReference type="EMBL" id="KXZ53671.1"/>
    </source>
</evidence>
<dbReference type="Pfam" id="PF12680">
    <property type="entry name" value="SnoaL_2"/>
    <property type="match status" value="1"/>
</dbReference>
<name>A0A150GV11_GONPE</name>
<dbReference type="PANTHER" id="PTHR33698:SF3">
    <property type="entry name" value="OS09G0266000 PROTEIN"/>
    <property type="match status" value="1"/>
</dbReference>
<proteinExistence type="predicted"/>
<dbReference type="InterPro" id="IPR037401">
    <property type="entry name" value="SnoaL-like"/>
</dbReference>
<feature type="domain" description="SnoaL-like" evidence="1">
    <location>
        <begin position="1"/>
        <end position="81"/>
    </location>
</feature>
<dbReference type="Proteomes" id="UP000075714">
    <property type="component" value="Unassembled WGS sequence"/>
</dbReference>
<protein>
    <recommendedName>
        <fullName evidence="1">SnoaL-like domain-containing protein</fullName>
    </recommendedName>
</protein>
<dbReference type="Gene3D" id="3.10.450.50">
    <property type="match status" value="1"/>
</dbReference>
<dbReference type="AlphaFoldDB" id="A0A150GV11"/>
<dbReference type="OrthoDB" id="201750at2759"/>
<dbReference type="SUPFAM" id="SSF54427">
    <property type="entry name" value="NTF2-like"/>
    <property type="match status" value="1"/>
</dbReference>
<gene>
    <name evidence="2" type="ORF">GPECTOR_6g588</name>
</gene>
<evidence type="ECO:0000259" key="1">
    <source>
        <dbReference type="Pfam" id="PF12680"/>
    </source>
</evidence>
<organism evidence="2 3">
    <name type="scientific">Gonium pectorale</name>
    <name type="common">Green alga</name>
    <dbReference type="NCBI Taxonomy" id="33097"/>
    <lineage>
        <taxon>Eukaryota</taxon>
        <taxon>Viridiplantae</taxon>
        <taxon>Chlorophyta</taxon>
        <taxon>core chlorophytes</taxon>
        <taxon>Chlorophyceae</taxon>
        <taxon>CS clade</taxon>
        <taxon>Chlamydomonadales</taxon>
        <taxon>Volvocaceae</taxon>
        <taxon>Gonium</taxon>
    </lineage>
</organism>
<accession>A0A150GV11</accession>